<dbReference type="EMBL" id="LVZM01003391">
    <property type="protein sequence ID" value="OUC47960.1"/>
    <property type="molecule type" value="Genomic_DNA"/>
</dbReference>
<dbReference type="AlphaFoldDB" id="A0A1Y3ET55"/>
<evidence type="ECO:0000313" key="2">
    <source>
        <dbReference type="Proteomes" id="UP000243006"/>
    </source>
</evidence>
<comment type="caution">
    <text evidence="1">The sequence shown here is derived from an EMBL/GenBank/DDBJ whole genome shotgun (WGS) entry which is preliminary data.</text>
</comment>
<evidence type="ECO:0000313" key="1">
    <source>
        <dbReference type="EMBL" id="OUC47960.1"/>
    </source>
</evidence>
<dbReference type="Proteomes" id="UP000243006">
    <property type="component" value="Unassembled WGS sequence"/>
</dbReference>
<organism evidence="1 2">
    <name type="scientific">Trichinella nativa</name>
    <dbReference type="NCBI Taxonomy" id="6335"/>
    <lineage>
        <taxon>Eukaryota</taxon>
        <taxon>Metazoa</taxon>
        <taxon>Ecdysozoa</taxon>
        <taxon>Nematoda</taxon>
        <taxon>Enoplea</taxon>
        <taxon>Dorylaimia</taxon>
        <taxon>Trichinellida</taxon>
        <taxon>Trichinellidae</taxon>
        <taxon>Trichinella</taxon>
    </lineage>
</organism>
<sequence>MNVSRILLKKYNVPTYRSLSFIRYNACRGSGKHFQKSLNSADFMFLSLLLTFRLLFPTNLFGKCKL</sequence>
<proteinExistence type="predicted"/>
<protein>
    <submittedName>
        <fullName evidence="1">Uncharacterized protein</fullName>
    </submittedName>
</protein>
<accession>A0A1Y3ET55</accession>
<gene>
    <name evidence="1" type="ORF">D917_06534</name>
</gene>
<reference evidence="1 2" key="1">
    <citation type="submission" date="2015-04" db="EMBL/GenBank/DDBJ databases">
        <title>Draft genome of the roundworm Trichinella nativa.</title>
        <authorList>
            <person name="Mitreva M."/>
        </authorList>
    </citation>
    <scope>NUCLEOTIDE SEQUENCE [LARGE SCALE GENOMIC DNA]</scope>
    <source>
        <strain evidence="1 2">ISS45</strain>
    </source>
</reference>
<name>A0A1Y3ET55_9BILA</name>